<organism evidence="1 2">
    <name type="scientific">Candidatus Sarcina troglodytae</name>
    <dbReference type="NCBI Taxonomy" id="2726954"/>
    <lineage>
        <taxon>Bacteria</taxon>
        <taxon>Bacillati</taxon>
        <taxon>Bacillota</taxon>
        <taxon>Clostridia</taxon>
        <taxon>Eubacteriales</taxon>
        <taxon>Clostridiaceae</taxon>
        <taxon>Sarcina</taxon>
    </lineage>
</organism>
<dbReference type="Proteomes" id="UP000594603">
    <property type="component" value="Chromosome"/>
</dbReference>
<accession>A0ACD1BE98</accession>
<keyword evidence="2" id="KW-1185">Reference proteome</keyword>
<dbReference type="EMBL" id="CP051754">
    <property type="protein sequence ID" value="QPJ85874.1"/>
    <property type="molecule type" value="Genomic_DNA"/>
</dbReference>
<reference evidence="1" key="1">
    <citation type="submission" date="2020-04" db="EMBL/GenBank/DDBJ databases">
        <title>A novel bacterium ('Candidatus Sarcina troglodytae' sp. nov.) linked to a protracted, uniformly lethal epizootic among sanctuary western chimpanzees (Pan troglodytes verus) in Sierra Leone.</title>
        <authorList>
            <person name="Owens L.A."/>
            <person name="Colitti B."/>
            <person name="Hirji I."/>
            <person name="Pizaro A."/>
            <person name="Jaffe J.E."/>
            <person name="Moittie S."/>
            <person name="Bishop-Lilly K.A."/>
            <person name="Estrella L.A."/>
            <person name="Voegtly L.J."/>
            <person name="Kuhn J.H."/>
            <person name="Suen G."/>
            <person name="Deblois C.L."/>
            <person name="Dunn C."/>
            <person name="Juan-Salles C."/>
            <person name="Goldberg T.L."/>
        </authorList>
    </citation>
    <scope>NUCLEOTIDE SEQUENCE</scope>
    <source>
        <strain evidence="1">JB2</strain>
    </source>
</reference>
<proteinExistence type="predicted"/>
<gene>
    <name evidence="1" type="ORF">HH195_08005</name>
</gene>
<evidence type="ECO:0000313" key="1">
    <source>
        <dbReference type="EMBL" id="QPJ85874.1"/>
    </source>
</evidence>
<evidence type="ECO:0000313" key="2">
    <source>
        <dbReference type="Proteomes" id="UP000594603"/>
    </source>
</evidence>
<protein>
    <submittedName>
        <fullName evidence="1">Uncharacterized protein</fullName>
    </submittedName>
</protein>
<name>A0ACD1BE98_9CLOT</name>
<sequence>MKLKFKFSKKNIALLSIALGALFFAGSYTVSYFYNREKIHEANAEIENEKQSIVLKDSYKIVLTKRTVDDDIIVENNLDVKTIKKELDVRELNVEQVVELYKQKGYSVSSTDNYQMIFERAVGTLEPNKYYIGDKDGYIAIYKSDVNGIPVIENEDDITQREVSLLMEIDQNMIRNYEMFFDTKEECEEALSNFIS</sequence>